<dbReference type="EMBL" id="VSWC01000015">
    <property type="protein sequence ID" value="KAA1112757.1"/>
    <property type="molecule type" value="Genomic_DNA"/>
</dbReference>
<organism evidence="2 3">
    <name type="scientific">Puccinia graminis f. sp. tritici</name>
    <dbReference type="NCBI Taxonomy" id="56615"/>
    <lineage>
        <taxon>Eukaryota</taxon>
        <taxon>Fungi</taxon>
        <taxon>Dikarya</taxon>
        <taxon>Basidiomycota</taxon>
        <taxon>Pucciniomycotina</taxon>
        <taxon>Pucciniomycetes</taxon>
        <taxon>Pucciniales</taxon>
        <taxon>Pucciniaceae</taxon>
        <taxon>Puccinia</taxon>
    </lineage>
</organism>
<evidence type="ECO:0000313" key="2">
    <source>
        <dbReference type="EMBL" id="KAA1112757.1"/>
    </source>
</evidence>
<reference evidence="2 3" key="1">
    <citation type="submission" date="2019-05" db="EMBL/GenBank/DDBJ databases">
        <title>Emergence of the Ug99 lineage of the wheat stem rust pathogen through somatic hybridization.</title>
        <authorList>
            <person name="Li F."/>
            <person name="Upadhyaya N.M."/>
            <person name="Sperschneider J."/>
            <person name="Matny O."/>
            <person name="Nguyen-Phuc H."/>
            <person name="Mago R."/>
            <person name="Raley C."/>
            <person name="Miller M.E."/>
            <person name="Silverstein K.A.T."/>
            <person name="Henningsen E."/>
            <person name="Hirsch C.D."/>
            <person name="Visser B."/>
            <person name="Pretorius Z.A."/>
            <person name="Steffenson B.J."/>
            <person name="Schwessinger B."/>
            <person name="Dodds P.N."/>
            <person name="Figueroa M."/>
        </authorList>
    </citation>
    <scope>NUCLEOTIDE SEQUENCE [LARGE SCALE GENOMIC DNA]</scope>
    <source>
        <strain evidence="2">21-0</strain>
    </source>
</reference>
<protein>
    <submittedName>
        <fullName evidence="2">Uncharacterized protein</fullName>
    </submittedName>
</protein>
<feature type="region of interest" description="Disordered" evidence="1">
    <location>
        <begin position="1"/>
        <end position="87"/>
    </location>
</feature>
<proteinExistence type="predicted"/>
<dbReference type="Proteomes" id="UP000324748">
    <property type="component" value="Unassembled WGS sequence"/>
</dbReference>
<keyword evidence="3" id="KW-1185">Reference proteome</keyword>
<evidence type="ECO:0000313" key="3">
    <source>
        <dbReference type="Proteomes" id="UP000324748"/>
    </source>
</evidence>
<accession>A0A5B0QHS2</accession>
<name>A0A5B0QHS2_PUCGR</name>
<evidence type="ECO:0000256" key="1">
    <source>
        <dbReference type="SAM" id="MobiDB-lite"/>
    </source>
</evidence>
<gene>
    <name evidence="2" type="ORF">PGT21_008678</name>
</gene>
<sequence length="329" mass="37503">MDSSTPTGLHSPPEVETAPMKDTISQPAVDHSCFTPTMFLRPPGSPAARDLNIDSPSEQGVCRKRKDPEDNTKADSTASSMKTPERLPKLPRTETLIAWNHDLLLDLVTFFRMWQFHHESLTQTARPGDLIPTYVSEYQAIRAKFPHLAGICLTELTQKYKELVVRWTGIAIKLETSLEDAHRGIRARIFQQHMSPSVFFLLKDAIERPLSLDLSGLVLPEKDFKPPTDVADKAGALVSISRAHHTARLTLNSLKTSREEREFEMEREKQDVIYSTLMRYMDGDQARMKRRHETISTNKANEEDRLTDAYISLYHGYRASEAEAPCYRY</sequence>
<dbReference type="OrthoDB" id="10274318at2759"/>
<dbReference type="AlphaFoldDB" id="A0A5B0QHS2"/>
<comment type="caution">
    <text evidence="2">The sequence shown here is derived from an EMBL/GenBank/DDBJ whole genome shotgun (WGS) entry which is preliminary data.</text>
</comment>